<gene>
    <name evidence="1" type="ORF">CSC2_38030</name>
</gene>
<comment type="caution">
    <text evidence="1">The sequence shown here is derived from an EMBL/GenBank/DDBJ whole genome shotgun (WGS) entry which is preliminary data.</text>
</comment>
<dbReference type="InterPro" id="IPR032710">
    <property type="entry name" value="NTF2-like_dom_sf"/>
</dbReference>
<name>A0ABQ1EEN8_9CLOT</name>
<evidence type="ECO:0008006" key="3">
    <source>
        <dbReference type="Google" id="ProtNLM"/>
    </source>
</evidence>
<reference evidence="1 2" key="1">
    <citation type="journal article" date="2021" name="Int. J. Syst. Evol. Microbiol.">
        <title>Clostridium zeae sp. nov., isolated from corn silage.</title>
        <authorList>
            <person name="Kobayashi H."/>
            <person name="Tanizawa Y."/>
            <person name="Yagura M."/>
            <person name="Sakamoto M."/>
            <person name="Ohkuma M."/>
            <person name="Tohno M."/>
        </authorList>
    </citation>
    <scope>NUCLEOTIDE SEQUENCE [LARGE SCALE GENOMIC DNA]</scope>
    <source>
        <strain evidence="1 2">CSC2</strain>
    </source>
</reference>
<proteinExistence type="predicted"/>
<evidence type="ECO:0000313" key="2">
    <source>
        <dbReference type="Proteomes" id="UP000663802"/>
    </source>
</evidence>
<dbReference type="RefSeq" id="WP_206871508.1">
    <property type="nucleotide sequence ID" value="NZ_BMBA01000004.1"/>
</dbReference>
<sequence length="126" mass="14680">MDIKKRVLSFWEDVVEQNPIKIQTYFQSDAIINWHNTNESFTVEEYIMANCEYPGQWCGAVERLEIIDDLAISVTRVWLTDKSVSVHATSFIRFCGEKIVSLDEYWGDDGAAPQWRQDKKIGKMIK</sequence>
<dbReference type="Gene3D" id="3.10.450.50">
    <property type="match status" value="1"/>
</dbReference>
<dbReference type="SUPFAM" id="SSF54427">
    <property type="entry name" value="NTF2-like"/>
    <property type="match status" value="1"/>
</dbReference>
<keyword evidence="2" id="KW-1185">Reference proteome</keyword>
<dbReference type="EMBL" id="BMBA01000004">
    <property type="protein sequence ID" value="GFZ33277.1"/>
    <property type="molecule type" value="Genomic_DNA"/>
</dbReference>
<accession>A0ABQ1EEN8</accession>
<dbReference type="Proteomes" id="UP000663802">
    <property type="component" value="Unassembled WGS sequence"/>
</dbReference>
<organism evidence="1 2">
    <name type="scientific">Clostridium zeae</name>
    <dbReference type="NCBI Taxonomy" id="2759022"/>
    <lineage>
        <taxon>Bacteria</taxon>
        <taxon>Bacillati</taxon>
        <taxon>Bacillota</taxon>
        <taxon>Clostridia</taxon>
        <taxon>Eubacteriales</taxon>
        <taxon>Clostridiaceae</taxon>
        <taxon>Clostridium</taxon>
    </lineage>
</organism>
<protein>
    <recommendedName>
        <fullName evidence="3">Nuclear transport factor 2 family protein</fullName>
    </recommendedName>
</protein>
<evidence type="ECO:0000313" key="1">
    <source>
        <dbReference type="EMBL" id="GFZ33277.1"/>
    </source>
</evidence>